<keyword evidence="1" id="KW-0175">Coiled coil</keyword>
<evidence type="ECO:0000313" key="3">
    <source>
        <dbReference type="EMBL" id="KAA6379227.1"/>
    </source>
</evidence>
<feature type="coiled-coil region" evidence="1">
    <location>
        <begin position="622"/>
        <end position="874"/>
    </location>
</feature>
<proteinExistence type="predicted"/>
<dbReference type="EMBL" id="SNRW01008621">
    <property type="protein sequence ID" value="KAA6379227.1"/>
    <property type="molecule type" value="Genomic_DNA"/>
</dbReference>
<feature type="compositionally biased region" description="Polar residues" evidence="2">
    <location>
        <begin position="7"/>
        <end position="20"/>
    </location>
</feature>
<evidence type="ECO:0000256" key="1">
    <source>
        <dbReference type="SAM" id="Coils"/>
    </source>
</evidence>
<feature type="region of interest" description="Disordered" evidence="2">
    <location>
        <begin position="506"/>
        <end position="545"/>
    </location>
</feature>
<name>A0A5J4V9U6_9EUKA</name>
<feature type="region of interest" description="Disordered" evidence="2">
    <location>
        <begin position="1"/>
        <end position="22"/>
    </location>
</feature>
<evidence type="ECO:0000256" key="2">
    <source>
        <dbReference type="SAM" id="MobiDB-lite"/>
    </source>
</evidence>
<protein>
    <submittedName>
        <fullName evidence="3">Uncharacterized protein</fullName>
    </submittedName>
</protein>
<feature type="coiled-coil region" evidence="1">
    <location>
        <begin position="258"/>
        <end position="405"/>
    </location>
</feature>
<feature type="coiled-coil region" evidence="1">
    <location>
        <begin position="50"/>
        <end position="133"/>
    </location>
</feature>
<accession>A0A5J4V9U6</accession>
<evidence type="ECO:0000313" key="4">
    <source>
        <dbReference type="Proteomes" id="UP000324800"/>
    </source>
</evidence>
<gene>
    <name evidence="3" type="ORF">EZS28_025247</name>
</gene>
<organism evidence="3 4">
    <name type="scientific">Streblomastix strix</name>
    <dbReference type="NCBI Taxonomy" id="222440"/>
    <lineage>
        <taxon>Eukaryota</taxon>
        <taxon>Metamonada</taxon>
        <taxon>Preaxostyla</taxon>
        <taxon>Oxymonadida</taxon>
        <taxon>Streblomastigidae</taxon>
        <taxon>Streblomastix</taxon>
    </lineage>
</organism>
<sequence>MDKLSHKNVQLSASVSQINESQDKTSIALRETMIKYGGSEENIKKISHSLVDKETSIEKCDNEIRSIRREINRYRQQYDDEHKTAEDALSIQSSLINASAEAKAEADDLQKKVQECAKDVDLQKQRAEQAEKLLSIREKEVKEKVDRVDKLLSDEVRKAKEITEDQGQRLMELKQKWMQDLEQKKEREIILEELTQAQNQVEYELAAERDNFKNNTDELNAHIKAIIEQKGQAEDNAGKRTQVWEETQNLNQKLHEDLEAQIHQHEKFNAEIATARNEQRIERKMLHEQLHALRIEQRQLKENISTSEQDITKLKRVLDDKQKEITFKQQIAQERTQDVQQHTRQLSEEVKQRGEENESLRKEIQRINSEIAVINARQDRSKTEIQKQKDNCEQNDNESKQLYEERRILVERVDIAQRSAREKKANWELEKKKIAKLEIQINEDKQHVQIEGVVLIEKIHKLEDQYAEEVIQAKNDLIQAQRQLADNEKQVETIRTKLEGAETVLQREQKNTKDIQQSLEQTKIETRSRSEDTKKDGDNKTSRLEERLRLSEQALKVARQDADERERILIKEKGALNQLERRLAQIEHDHQESSEDGKAQQRMLNEQAFDAQSERDELHRQLSSARVEAAQKAQLLVELERDVQDLSERLSVSTSDAASLREEMNNVARLKQELHDIYETVRTETQVTESERAQLREEVAAVEKELYEARERLQREISDRSEEVVKHTAQMAHLAEELALAKQNSQYATRQMRDRSDKHTTAEADARSVRAEYAAVEEQRHSLEADLTAAVQHLENYRNSLTLSEEARENLRQQLQALRGQMERESNQRGQEIISLRSTLRDLQDTLAAKEQRLQETELLYDQANLRIKHLAGESIRSQRYFSSASPSITPGSNLALPPPGN</sequence>
<comment type="caution">
    <text evidence="3">The sequence shown here is derived from an EMBL/GenBank/DDBJ whole genome shotgun (WGS) entry which is preliminary data.</text>
</comment>
<reference evidence="3 4" key="1">
    <citation type="submission" date="2019-03" db="EMBL/GenBank/DDBJ databases">
        <title>Single cell metagenomics reveals metabolic interactions within the superorganism composed of flagellate Streblomastix strix and complex community of Bacteroidetes bacteria on its surface.</title>
        <authorList>
            <person name="Treitli S.C."/>
            <person name="Kolisko M."/>
            <person name="Husnik F."/>
            <person name="Keeling P."/>
            <person name="Hampl V."/>
        </authorList>
    </citation>
    <scope>NUCLEOTIDE SEQUENCE [LARGE SCALE GENOMIC DNA]</scope>
    <source>
        <strain evidence="3">ST1C</strain>
    </source>
</reference>
<feature type="compositionally biased region" description="Basic and acidic residues" evidence="2">
    <location>
        <begin position="522"/>
        <end position="545"/>
    </location>
</feature>
<dbReference type="AlphaFoldDB" id="A0A5J4V9U6"/>
<dbReference type="Proteomes" id="UP000324800">
    <property type="component" value="Unassembled WGS sequence"/>
</dbReference>